<dbReference type="GO" id="GO:0043565">
    <property type="term" value="F:sequence-specific DNA binding"/>
    <property type="evidence" value="ECO:0007669"/>
    <property type="project" value="InterPro"/>
</dbReference>
<dbReference type="Gene3D" id="1.10.10.60">
    <property type="entry name" value="Homeodomain-like"/>
    <property type="match status" value="1"/>
</dbReference>
<dbReference type="AlphaFoldDB" id="A0AA48H231"/>
<dbReference type="SUPFAM" id="SSF52317">
    <property type="entry name" value="Class I glutamine amidotransferase-like"/>
    <property type="match status" value="1"/>
</dbReference>
<dbReference type="Pfam" id="PF12833">
    <property type="entry name" value="HTH_18"/>
    <property type="match status" value="1"/>
</dbReference>
<dbReference type="RefSeq" id="WP_316410625.1">
    <property type="nucleotide sequence ID" value="NZ_AP027081.1"/>
</dbReference>
<dbReference type="SUPFAM" id="SSF46689">
    <property type="entry name" value="Homeodomain-like"/>
    <property type="match status" value="2"/>
</dbReference>
<reference evidence="4" key="1">
    <citation type="journal article" date="2023" name="Int. J. Syst. Evol. Microbiol.">
        <title>Mesoterricola silvestris gen. nov., sp. nov., Mesoterricola sediminis sp. nov., Geothrix oryzae sp. nov., Geothrix edaphica sp. nov., Geothrix rubra sp. nov., and Geothrix limicola sp. nov., six novel members of Acidobacteriota isolated from soils.</title>
        <authorList>
            <person name="Itoh H."/>
            <person name="Sugisawa Y."/>
            <person name="Mise K."/>
            <person name="Xu Z."/>
            <person name="Kuniyasu M."/>
            <person name="Ushijima N."/>
            <person name="Kawano K."/>
            <person name="Kobayashi E."/>
            <person name="Shiratori Y."/>
            <person name="Masuda Y."/>
            <person name="Senoo K."/>
        </authorList>
    </citation>
    <scope>NUCLEOTIDE SEQUENCE</scope>
    <source>
        <strain evidence="4">W786</strain>
    </source>
</reference>
<dbReference type="PROSITE" id="PS01124">
    <property type="entry name" value="HTH_ARAC_FAMILY_2"/>
    <property type="match status" value="1"/>
</dbReference>
<dbReference type="Gene3D" id="3.40.50.880">
    <property type="match status" value="1"/>
</dbReference>
<dbReference type="KEGG" id="msea:METESE_31700"/>
<evidence type="ECO:0000313" key="5">
    <source>
        <dbReference type="Proteomes" id="UP001228113"/>
    </source>
</evidence>
<protein>
    <recommendedName>
        <fullName evidence="3">HTH araC/xylS-type domain-containing protein</fullName>
    </recommendedName>
</protein>
<dbReference type="SMART" id="SM00342">
    <property type="entry name" value="HTH_ARAC"/>
    <property type="match status" value="1"/>
</dbReference>
<gene>
    <name evidence="4" type="ORF">METESE_31700</name>
</gene>
<evidence type="ECO:0000256" key="2">
    <source>
        <dbReference type="ARBA" id="ARBA00023163"/>
    </source>
</evidence>
<feature type="domain" description="HTH araC/xylS-type" evidence="3">
    <location>
        <begin position="217"/>
        <end position="315"/>
    </location>
</feature>
<dbReference type="InterPro" id="IPR009057">
    <property type="entry name" value="Homeodomain-like_sf"/>
</dbReference>
<dbReference type="GO" id="GO:0003700">
    <property type="term" value="F:DNA-binding transcription factor activity"/>
    <property type="evidence" value="ECO:0007669"/>
    <property type="project" value="InterPro"/>
</dbReference>
<dbReference type="InterPro" id="IPR029062">
    <property type="entry name" value="Class_I_gatase-like"/>
</dbReference>
<proteinExistence type="predicted"/>
<dbReference type="EMBL" id="AP027081">
    <property type="protein sequence ID" value="BDU78212.1"/>
    <property type="molecule type" value="Genomic_DNA"/>
</dbReference>
<accession>A0AA48H231</accession>
<keyword evidence="5" id="KW-1185">Reference proteome</keyword>
<evidence type="ECO:0000313" key="4">
    <source>
        <dbReference type="EMBL" id="BDU78212.1"/>
    </source>
</evidence>
<keyword evidence="2" id="KW-0804">Transcription</keyword>
<dbReference type="InterPro" id="IPR052158">
    <property type="entry name" value="INH-QAR"/>
</dbReference>
<dbReference type="PANTHER" id="PTHR43130:SF11">
    <property type="entry name" value="TRANSCRIPTIONAL REGULATORY PROTEIN"/>
    <property type="match status" value="1"/>
</dbReference>
<organism evidence="4 5">
    <name type="scientific">Mesoterricola sediminis</name>
    <dbReference type="NCBI Taxonomy" id="2927980"/>
    <lineage>
        <taxon>Bacteria</taxon>
        <taxon>Pseudomonadati</taxon>
        <taxon>Acidobacteriota</taxon>
        <taxon>Holophagae</taxon>
        <taxon>Holophagales</taxon>
        <taxon>Holophagaceae</taxon>
        <taxon>Mesoterricola</taxon>
    </lineage>
</organism>
<dbReference type="InterPro" id="IPR018060">
    <property type="entry name" value="HTH_AraC"/>
</dbReference>
<dbReference type="Proteomes" id="UP001228113">
    <property type="component" value="Chromosome"/>
</dbReference>
<sequence>MRIALWVEAGATASSVATTLDLFRLAQRFQPSGDFTPALFSSRGGPVQLTEAVTVATEARPRPFPPLEALLLPGFFAESPEGIAEALATTWRDAVAVLRTLPAGTLVGASCYGTFALAEAGLLDDRPATTTWWLAQAFRSRYPRVRLDADQALVDGGRVVTAGAMTAHADLALHLLRRLGGAALARQVGAVMLLDGARTSQLPFTSLARRYPDPLVQRAVDWLAAHLAEPITLEALARAVNASPRTLFRRFRDRAGLAPMACLQALRTDRAKELLEATADDFETITARVGYADPATFRRLFKRATSLTPGQYRRRFRG</sequence>
<evidence type="ECO:0000256" key="1">
    <source>
        <dbReference type="ARBA" id="ARBA00023015"/>
    </source>
</evidence>
<keyword evidence="1" id="KW-0805">Transcription regulation</keyword>
<evidence type="ECO:0000259" key="3">
    <source>
        <dbReference type="PROSITE" id="PS01124"/>
    </source>
</evidence>
<dbReference type="PANTHER" id="PTHR43130">
    <property type="entry name" value="ARAC-FAMILY TRANSCRIPTIONAL REGULATOR"/>
    <property type="match status" value="1"/>
</dbReference>
<name>A0AA48H231_9BACT</name>